<dbReference type="InterPro" id="IPR023365">
    <property type="entry name" value="Sortase_dom-sf"/>
</dbReference>
<dbReference type="Gene3D" id="2.40.260.10">
    <property type="entry name" value="Sortase"/>
    <property type="match status" value="1"/>
</dbReference>
<keyword evidence="1" id="KW-0378">Hydrolase</keyword>
<protein>
    <submittedName>
        <fullName evidence="2">Sortase (Surface protein transpeptidase)</fullName>
    </submittedName>
</protein>
<dbReference type="Proteomes" id="UP001244563">
    <property type="component" value="Unassembled WGS sequence"/>
</dbReference>
<evidence type="ECO:0000313" key="2">
    <source>
        <dbReference type="EMBL" id="MDQ0104851.1"/>
    </source>
</evidence>
<proteinExistence type="predicted"/>
<accession>A0ABT9TT36</accession>
<keyword evidence="3" id="KW-1185">Reference proteome</keyword>
<sequence>MDQAIVPLAPTEAERELGSIVPPYTHDAYWLDPYGMPGAGSTNTTYLVGHSWEGQASPFNNISTLAQAGDRITVTTAEGLLEFRVDSVATEYKDTLRDSEIWDRVPGRLILITCYAADLWGKNIVVLASPERVP</sequence>
<dbReference type="InterPro" id="IPR042001">
    <property type="entry name" value="Sortase_F"/>
</dbReference>
<dbReference type="EMBL" id="JAUSSW010000026">
    <property type="protein sequence ID" value="MDQ0104851.1"/>
    <property type="molecule type" value="Genomic_DNA"/>
</dbReference>
<comment type="caution">
    <text evidence="2">The sequence shown here is derived from an EMBL/GenBank/DDBJ whole genome shotgun (WGS) entry which is preliminary data.</text>
</comment>
<organism evidence="2 3">
    <name type="scientific">Paenarthrobacter nicotinovorans</name>
    <name type="common">Arthrobacter nicotinovorans</name>
    <dbReference type="NCBI Taxonomy" id="29320"/>
    <lineage>
        <taxon>Bacteria</taxon>
        <taxon>Bacillati</taxon>
        <taxon>Actinomycetota</taxon>
        <taxon>Actinomycetes</taxon>
        <taxon>Micrococcales</taxon>
        <taxon>Micrococcaceae</taxon>
        <taxon>Paenarthrobacter</taxon>
    </lineage>
</organism>
<dbReference type="Pfam" id="PF04203">
    <property type="entry name" value="Sortase"/>
    <property type="match status" value="1"/>
</dbReference>
<dbReference type="InterPro" id="IPR005754">
    <property type="entry name" value="Sortase"/>
</dbReference>
<dbReference type="CDD" id="cd05829">
    <property type="entry name" value="Sortase_F"/>
    <property type="match status" value="1"/>
</dbReference>
<gene>
    <name evidence="2" type="ORF">J2T10_004527</name>
</gene>
<reference evidence="2 3" key="1">
    <citation type="submission" date="2023-07" db="EMBL/GenBank/DDBJ databases">
        <title>Sorghum-associated microbial communities from plants grown in Nebraska, USA.</title>
        <authorList>
            <person name="Schachtman D."/>
        </authorList>
    </citation>
    <scope>NUCLEOTIDE SEQUENCE [LARGE SCALE GENOMIC DNA]</scope>
    <source>
        <strain evidence="2 3">CC523</strain>
    </source>
</reference>
<evidence type="ECO:0000313" key="3">
    <source>
        <dbReference type="Proteomes" id="UP001244563"/>
    </source>
</evidence>
<dbReference type="RefSeq" id="WP_039239546.1">
    <property type="nucleotide sequence ID" value="NZ_JAUSSW010000026.1"/>
</dbReference>
<evidence type="ECO:0000256" key="1">
    <source>
        <dbReference type="ARBA" id="ARBA00022801"/>
    </source>
</evidence>
<name>A0ABT9TT36_PAENI</name>
<dbReference type="SUPFAM" id="SSF63817">
    <property type="entry name" value="Sortase"/>
    <property type="match status" value="1"/>
</dbReference>